<dbReference type="CDD" id="cd17574">
    <property type="entry name" value="REC_OmpR"/>
    <property type="match status" value="1"/>
</dbReference>
<reference evidence="9" key="1">
    <citation type="submission" date="2024-05" db="EMBL/GenBank/DDBJ databases">
        <title>Alkalihalobacillus sp. strain MEB203 novel alkaliphilic bacterium from Lonar Lake, India.</title>
        <authorList>
            <person name="Joshi A."/>
            <person name="Thite S."/>
            <person name="Mengade P."/>
        </authorList>
    </citation>
    <scope>NUCLEOTIDE SEQUENCE</scope>
    <source>
        <strain evidence="9">MEB 203</strain>
    </source>
</reference>
<dbReference type="Proteomes" id="UP001148125">
    <property type="component" value="Unassembled WGS sequence"/>
</dbReference>
<evidence type="ECO:0000256" key="2">
    <source>
        <dbReference type="ARBA" id="ARBA00023015"/>
    </source>
</evidence>
<dbReference type="PANTHER" id="PTHR48111">
    <property type="entry name" value="REGULATOR OF RPOS"/>
    <property type="match status" value="1"/>
</dbReference>
<proteinExistence type="predicted"/>
<keyword evidence="4" id="KW-0804">Transcription</keyword>
<feature type="domain" description="OmpR/PhoB-type" evidence="8">
    <location>
        <begin position="124"/>
        <end position="222"/>
    </location>
</feature>
<keyword evidence="2" id="KW-0805">Transcription regulation</keyword>
<evidence type="ECO:0000256" key="1">
    <source>
        <dbReference type="ARBA" id="ARBA00022553"/>
    </source>
</evidence>
<evidence type="ECO:0000256" key="4">
    <source>
        <dbReference type="ARBA" id="ARBA00023163"/>
    </source>
</evidence>
<dbReference type="Pfam" id="PF00072">
    <property type="entry name" value="Response_reg"/>
    <property type="match status" value="1"/>
</dbReference>
<dbReference type="InterPro" id="IPR001867">
    <property type="entry name" value="OmpR/PhoB-type_DNA-bd"/>
</dbReference>
<evidence type="ECO:0000313" key="9">
    <source>
        <dbReference type="EMBL" id="MDE5415305.1"/>
    </source>
</evidence>
<dbReference type="InterPro" id="IPR039420">
    <property type="entry name" value="WalR-like"/>
</dbReference>
<keyword evidence="1 5" id="KW-0597">Phosphoprotein</keyword>
<dbReference type="PANTHER" id="PTHR48111:SF2">
    <property type="entry name" value="RESPONSE REGULATOR SAER"/>
    <property type="match status" value="1"/>
</dbReference>
<dbReference type="PROSITE" id="PS51755">
    <property type="entry name" value="OMPR_PHOB"/>
    <property type="match status" value="1"/>
</dbReference>
<keyword evidence="3 6" id="KW-0238">DNA-binding</keyword>
<dbReference type="Pfam" id="PF00486">
    <property type="entry name" value="Trans_reg_C"/>
    <property type="match status" value="1"/>
</dbReference>
<name>A0ABT5VJ57_9BACI</name>
<dbReference type="PROSITE" id="PS50110">
    <property type="entry name" value="RESPONSE_REGULATORY"/>
    <property type="match status" value="1"/>
</dbReference>
<sequence>MANILTIDDDAAILRLITKMLKMKNHEVTGLQSLKDLTLEEINNFDLILLDVMMPDEDGFQICKRIRPFINIPIIFMTAKSDENSIIQGLTIGGDDYILKPFSIHEVNARIEAHLRREHRPKKQNTNTFIDGDILLDLAAKKIIIRGEEVGFTKTQYNICELLALNKGKVFSKDYIYDAVYSLESESQISTVIEHIRMIRKKFAQFDLAPIHTVWGVGYIWE</sequence>
<evidence type="ECO:0000313" key="10">
    <source>
        <dbReference type="Proteomes" id="UP001148125"/>
    </source>
</evidence>
<evidence type="ECO:0000259" key="8">
    <source>
        <dbReference type="PROSITE" id="PS51755"/>
    </source>
</evidence>
<organism evidence="9 10">
    <name type="scientific">Alkalihalobacterium chitinilyticum</name>
    <dbReference type="NCBI Taxonomy" id="2980103"/>
    <lineage>
        <taxon>Bacteria</taxon>
        <taxon>Bacillati</taxon>
        <taxon>Bacillota</taxon>
        <taxon>Bacilli</taxon>
        <taxon>Bacillales</taxon>
        <taxon>Bacillaceae</taxon>
        <taxon>Alkalihalobacterium</taxon>
    </lineage>
</organism>
<dbReference type="SMART" id="SM00448">
    <property type="entry name" value="REC"/>
    <property type="match status" value="1"/>
</dbReference>
<feature type="domain" description="Response regulatory" evidence="7">
    <location>
        <begin position="3"/>
        <end position="115"/>
    </location>
</feature>
<evidence type="ECO:0000256" key="5">
    <source>
        <dbReference type="PROSITE-ProRule" id="PRU00169"/>
    </source>
</evidence>
<dbReference type="EMBL" id="JAOTPO010000015">
    <property type="protein sequence ID" value="MDE5415305.1"/>
    <property type="molecule type" value="Genomic_DNA"/>
</dbReference>
<dbReference type="SMART" id="SM00862">
    <property type="entry name" value="Trans_reg_C"/>
    <property type="match status" value="1"/>
</dbReference>
<evidence type="ECO:0000256" key="3">
    <source>
        <dbReference type="ARBA" id="ARBA00023125"/>
    </source>
</evidence>
<protein>
    <submittedName>
        <fullName evidence="9">Response regulator transcription factor</fullName>
    </submittedName>
</protein>
<dbReference type="CDD" id="cd00383">
    <property type="entry name" value="trans_reg_C"/>
    <property type="match status" value="1"/>
</dbReference>
<feature type="modified residue" description="4-aspartylphosphate" evidence="5">
    <location>
        <position position="51"/>
    </location>
</feature>
<comment type="caution">
    <text evidence="9">The sequence shown here is derived from an EMBL/GenBank/DDBJ whole genome shotgun (WGS) entry which is preliminary data.</text>
</comment>
<evidence type="ECO:0000259" key="7">
    <source>
        <dbReference type="PROSITE" id="PS50110"/>
    </source>
</evidence>
<evidence type="ECO:0000256" key="6">
    <source>
        <dbReference type="PROSITE-ProRule" id="PRU01091"/>
    </source>
</evidence>
<feature type="DNA-binding region" description="OmpR/PhoB-type" evidence="6">
    <location>
        <begin position="124"/>
        <end position="222"/>
    </location>
</feature>
<gene>
    <name evidence="9" type="ORF">N7Z68_18255</name>
</gene>
<accession>A0ABT5VJ57</accession>
<dbReference type="InterPro" id="IPR001789">
    <property type="entry name" value="Sig_transdc_resp-reg_receiver"/>
</dbReference>
<keyword evidence="10" id="KW-1185">Reference proteome</keyword>
<dbReference type="RefSeq" id="WP_216831384.1">
    <property type="nucleotide sequence ID" value="NZ_JAOTPO010000015.1"/>
</dbReference>